<evidence type="ECO:0000313" key="5">
    <source>
        <dbReference type="EMBL" id="GFF22020.1"/>
    </source>
</evidence>
<feature type="compositionally biased region" description="Polar residues" evidence="3">
    <location>
        <begin position="630"/>
        <end position="650"/>
    </location>
</feature>
<keyword evidence="2" id="KW-0539">Nucleus</keyword>
<evidence type="ECO:0000256" key="2">
    <source>
        <dbReference type="ARBA" id="ARBA00023242"/>
    </source>
</evidence>
<sequence>MPDSPGAWKPRFNRVASVRELLRGTDLPTVTSSSNASRRDSNPTMSNMSLSDSDLSSLSSAPPSEDEVGPMALDEPVGITKYFKKESESPPPKREPSPPHEYVLADNPDIAFIVMFRARFHEVFPRSTPHFGPQDIERGVVELPPGDYIERLLCALLGLVLNRKKDVDRAHYQRPLEEAIQTHASQWPKAWQGKNPLHGGRTFATMSPEERLTLLKSLILWSLSSSEAVQAKIKESYKQARHEDDLNQPLSVQPWGRDSLKRRYWLVEGLDDTHFRLYRESNPALKNVTWWSVAGSIPELKAVADKLDVEKSIHAKKLSERIKNAIPRFEGSEEKRKRRDYRIARKAAFTRPEPGFSLYEGRTRGKKLKYTYSDDEDIFSDEFPSTRRSTRNASGISTPAEPAGPRYTASGRQIRARAGGLYGESLLSGQRGEEAEETGRPQRSRATRANGYTDYNMDDESDAGHSSGNEWQGGAEEEDNDFEGDDEGDLSGDESVINGQDRSLVVQLRYGKGKLPSSPHEPVEEPSAEKLQSADADTADTADTADIADIADTADTADTADPSTAPETQPMSQVLDSETNRQTEAQAPTVDVGKMPSIVPTNTAIYEQKVHPLNELNGQQRETRDGAEQPSGTDLSRNQIAPMNAPNETG</sequence>
<organism evidence="5 6">
    <name type="scientific">Aspergillus udagawae</name>
    <dbReference type="NCBI Taxonomy" id="91492"/>
    <lineage>
        <taxon>Eukaryota</taxon>
        <taxon>Fungi</taxon>
        <taxon>Dikarya</taxon>
        <taxon>Ascomycota</taxon>
        <taxon>Pezizomycotina</taxon>
        <taxon>Eurotiomycetes</taxon>
        <taxon>Eurotiomycetidae</taxon>
        <taxon>Eurotiales</taxon>
        <taxon>Aspergillaceae</taxon>
        <taxon>Aspergillus</taxon>
        <taxon>Aspergillus subgen. Fumigati</taxon>
    </lineage>
</organism>
<dbReference type="PANTHER" id="PTHR42107:SF1">
    <property type="entry name" value="WHIM1 DOMAIN-CONTAINING PROTEIN"/>
    <property type="match status" value="1"/>
</dbReference>
<dbReference type="AlphaFoldDB" id="A0A8H3RKF1"/>
<feature type="compositionally biased region" description="Low complexity" evidence="3">
    <location>
        <begin position="534"/>
        <end position="561"/>
    </location>
</feature>
<evidence type="ECO:0000313" key="6">
    <source>
        <dbReference type="Proteomes" id="UP000465221"/>
    </source>
</evidence>
<feature type="compositionally biased region" description="Basic and acidic residues" evidence="3">
    <location>
        <begin position="431"/>
        <end position="440"/>
    </location>
</feature>
<proteinExistence type="predicted"/>
<evidence type="ECO:0000259" key="4">
    <source>
        <dbReference type="Pfam" id="PF15612"/>
    </source>
</evidence>
<evidence type="ECO:0000256" key="3">
    <source>
        <dbReference type="SAM" id="MobiDB-lite"/>
    </source>
</evidence>
<dbReference type="PANTHER" id="PTHR42107">
    <property type="entry name" value="YALI0D24453P"/>
    <property type="match status" value="1"/>
</dbReference>
<feature type="compositionally biased region" description="Low complexity" evidence="3">
    <location>
        <begin position="49"/>
        <end position="60"/>
    </location>
</feature>
<dbReference type="GO" id="GO:0005634">
    <property type="term" value="C:nucleus"/>
    <property type="evidence" value="ECO:0007669"/>
    <property type="project" value="UniProtKB-SubCell"/>
</dbReference>
<feature type="region of interest" description="Disordered" evidence="3">
    <location>
        <begin position="424"/>
        <end position="650"/>
    </location>
</feature>
<comment type="subcellular location">
    <subcellularLocation>
        <location evidence="1">Nucleus</location>
    </subcellularLocation>
</comment>
<feature type="region of interest" description="Disordered" evidence="3">
    <location>
        <begin position="21"/>
        <end position="72"/>
    </location>
</feature>
<dbReference type="Pfam" id="PF15612">
    <property type="entry name" value="WHIM1"/>
    <property type="match status" value="1"/>
</dbReference>
<feature type="compositionally biased region" description="Polar residues" evidence="3">
    <location>
        <begin position="565"/>
        <end position="586"/>
    </location>
</feature>
<dbReference type="InterPro" id="IPR028942">
    <property type="entry name" value="WHIM1_dom"/>
</dbReference>
<accession>A0A8H3RKF1</accession>
<gene>
    <name evidence="5" type="ORF">IFM46972_00074</name>
</gene>
<evidence type="ECO:0000256" key="1">
    <source>
        <dbReference type="ARBA" id="ARBA00004123"/>
    </source>
</evidence>
<name>A0A8H3RKF1_9EURO</name>
<comment type="caution">
    <text evidence="5">The sequence shown here is derived from an EMBL/GenBank/DDBJ whole genome shotgun (WGS) entry which is preliminary data.</text>
</comment>
<feature type="compositionally biased region" description="Acidic residues" evidence="3">
    <location>
        <begin position="475"/>
        <end position="492"/>
    </location>
</feature>
<protein>
    <recommendedName>
        <fullName evidence="4">WHIM1 domain-containing protein</fullName>
    </recommendedName>
</protein>
<dbReference type="EMBL" id="BLKC01000001">
    <property type="protein sequence ID" value="GFF22020.1"/>
    <property type="molecule type" value="Genomic_DNA"/>
</dbReference>
<feature type="region of interest" description="Disordered" evidence="3">
    <location>
        <begin position="379"/>
        <end position="409"/>
    </location>
</feature>
<feature type="domain" description="WHIM1" evidence="4">
    <location>
        <begin position="188"/>
        <end position="233"/>
    </location>
</feature>
<reference evidence="5 6" key="1">
    <citation type="submission" date="2020-01" db="EMBL/GenBank/DDBJ databases">
        <title>Draft genome sequence of Aspergillus udagawae IFM 46972.</title>
        <authorList>
            <person name="Takahashi H."/>
            <person name="Yaguchi T."/>
        </authorList>
    </citation>
    <scope>NUCLEOTIDE SEQUENCE [LARGE SCALE GENOMIC DNA]</scope>
    <source>
        <strain evidence="5 6">IFM 46972</strain>
    </source>
</reference>
<dbReference type="Proteomes" id="UP000465221">
    <property type="component" value="Unassembled WGS sequence"/>
</dbReference>
<feature type="compositionally biased region" description="Polar residues" evidence="3">
    <location>
        <begin position="28"/>
        <end position="48"/>
    </location>
</feature>